<dbReference type="Proteomes" id="UP000238169">
    <property type="component" value="Unassembled WGS sequence"/>
</dbReference>
<organism evidence="1 2">
    <name type="scientific">Caballeronia novacaledonica</name>
    <dbReference type="NCBI Taxonomy" id="1544861"/>
    <lineage>
        <taxon>Bacteria</taxon>
        <taxon>Pseudomonadati</taxon>
        <taxon>Pseudomonadota</taxon>
        <taxon>Betaproteobacteria</taxon>
        <taxon>Burkholderiales</taxon>
        <taxon>Burkholderiaceae</taxon>
        <taxon>Caballeronia</taxon>
    </lineage>
</organism>
<evidence type="ECO:0000313" key="1">
    <source>
        <dbReference type="EMBL" id="SPB16116.1"/>
    </source>
</evidence>
<name>A0A2U3I7F1_9BURK</name>
<keyword evidence="2" id="KW-1185">Reference proteome</keyword>
<proteinExistence type="predicted"/>
<evidence type="ECO:0000313" key="2">
    <source>
        <dbReference type="Proteomes" id="UP000238169"/>
    </source>
</evidence>
<dbReference type="AlphaFoldDB" id="A0A2U3I7F1"/>
<sequence>MSFPEWGYSYYVPLIGGWHRALMPAHEVRKVDRAWRLPSRE</sequence>
<reference evidence="2" key="1">
    <citation type="submission" date="2018-01" db="EMBL/GenBank/DDBJ databases">
        <authorList>
            <person name="Peeters C."/>
        </authorList>
    </citation>
    <scope>NUCLEOTIDE SEQUENCE [LARGE SCALE GENOMIC DNA]</scope>
</reference>
<gene>
    <name evidence="1" type="ORF">NOV72_03318</name>
</gene>
<dbReference type="EMBL" id="OGTP01000010">
    <property type="protein sequence ID" value="SPB16116.1"/>
    <property type="molecule type" value="Genomic_DNA"/>
</dbReference>
<protein>
    <submittedName>
        <fullName evidence="1">Uncharacterized protein</fullName>
    </submittedName>
</protein>
<accession>A0A2U3I7F1</accession>